<protein>
    <submittedName>
        <fullName evidence="1">Uncharacterized protein</fullName>
    </submittedName>
</protein>
<dbReference type="Proteomes" id="UP000275777">
    <property type="component" value="Chromosome"/>
</dbReference>
<reference evidence="1 2" key="1">
    <citation type="submission" date="2018-12" db="EMBL/GenBank/DDBJ databases">
        <authorList>
            <consortium name="Pathogen Informatics"/>
        </authorList>
    </citation>
    <scope>NUCLEOTIDE SEQUENCE [LARGE SCALE GENOMIC DNA]</scope>
    <source>
        <strain evidence="1 2">NCTC9695</strain>
    </source>
</reference>
<evidence type="ECO:0000313" key="2">
    <source>
        <dbReference type="Proteomes" id="UP000275777"/>
    </source>
</evidence>
<organism evidence="1 2">
    <name type="scientific">Chromobacterium violaceum</name>
    <dbReference type="NCBI Taxonomy" id="536"/>
    <lineage>
        <taxon>Bacteria</taxon>
        <taxon>Pseudomonadati</taxon>
        <taxon>Pseudomonadota</taxon>
        <taxon>Betaproteobacteria</taxon>
        <taxon>Neisseriales</taxon>
        <taxon>Chromobacteriaceae</taxon>
        <taxon>Chromobacterium</taxon>
    </lineage>
</organism>
<sequence>MASMIARLSEDRDVRGMAAHIRQMLGGLLNDADVLRMDIESGLAA</sequence>
<name>A0A447TDP8_CHRVL</name>
<proteinExistence type="predicted"/>
<accession>A0A447TDP8</accession>
<dbReference type="EMBL" id="LR134182">
    <property type="protein sequence ID" value="VEB42994.1"/>
    <property type="molecule type" value="Genomic_DNA"/>
</dbReference>
<evidence type="ECO:0000313" key="1">
    <source>
        <dbReference type="EMBL" id="VEB42994.1"/>
    </source>
</evidence>
<dbReference type="AlphaFoldDB" id="A0A447TDP8"/>
<gene>
    <name evidence="1" type="ORF">NCTC9695_03448</name>
</gene>